<evidence type="ECO:0000256" key="11">
    <source>
        <dbReference type="ARBA" id="ARBA00012458"/>
    </source>
</evidence>
<dbReference type="GO" id="GO:0005524">
    <property type="term" value="F:ATP binding"/>
    <property type="evidence" value="ECO:0007669"/>
    <property type="project" value="UniProtKB-KW"/>
</dbReference>
<comment type="function">
    <text evidence="24">Catalyzes three sequential steps of tetrahydrofolate biosynthesis.</text>
</comment>
<evidence type="ECO:0000313" key="31">
    <source>
        <dbReference type="Proteomes" id="UP000305647"/>
    </source>
</evidence>
<feature type="region of interest" description="Disordered" evidence="28">
    <location>
        <begin position="1"/>
        <end position="32"/>
    </location>
</feature>
<dbReference type="FunFam" id="3.30.1390.20:FF:000003">
    <property type="entry name" value="60S ribosomal protein L7"/>
    <property type="match status" value="1"/>
</dbReference>
<evidence type="ECO:0000256" key="27">
    <source>
        <dbReference type="ARBA" id="ARBA00068111"/>
    </source>
</evidence>
<comment type="similarity">
    <text evidence="8">Belongs to the universal ribosomal protein uL30 family.</text>
</comment>
<dbReference type="CDD" id="cd01657">
    <property type="entry name" value="Ribosomal_L7_archeal_euk"/>
    <property type="match status" value="1"/>
</dbReference>
<dbReference type="Proteomes" id="UP000305647">
    <property type="component" value="Unassembled WGS sequence"/>
</dbReference>
<dbReference type="AlphaFoldDB" id="A0A4T0R5M7"/>
<dbReference type="InterPro" id="IPR045031">
    <property type="entry name" value="DHP_synth-like"/>
</dbReference>
<evidence type="ECO:0000256" key="14">
    <source>
        <dbReference type="ARBA" id="ARBA00022679"/>
    </source>
</evidence>
<reference evidence="30 31" key="1">
    <citation type="submission" date="2019-03" db="EMBL/GenBank/DDBJ databases">
        <title>Sequencing 25 genomes of Wallemia mellicola.</title>
        <authorList>
            <person name="Gostincar C."/>
        </authorList>
    </citation>
    <scope>NUCLEOTIDE SEQUENCE [LARGE SCALE GENOMIC DNA]</scope>
    <source>
        <strain evidence="30 31">EXF-8738</strain>
    </source>
</reference>
<evidence type="ECO:0000256" key="23">
    <source>
        <dbReference type="ARBA" id="ARBA00023274"/>
    </source>
</evidence>
<dbReference type="SUPFAM" id="SSF55129">
    <property type="entry name" value="Ribosomal protein L30p/L7e"/>
    <property type="match status" value="1"/>
</dbReference>
<dbReference type="GO" id="GO:0046872">
    <property type="term" value="F:metal ion binding"/>
    <property type="evidence" value="ECO:0007669"/>
    <property type="project" value="UniProtKB-KW"/>
</dbReference>
<evidence type="ECO:0000256" key="2">
    <source>
        <dbReference type="ARBA" id="ARBA00000198"/>
    </source>
</evidence>
<dbReference type="Gene3D" id="3.30.70.560">
    <property type="entry name" value="7,8-Dihydro-6-hydroxymethylpterin-pyrophosphokinase HPPK"/>
    <property type="match status" value="1"/>
</dbReference>
<evidence type="ECO:0000256" key="28">
    <source>
        <dbReference type="SAM" id="MobiDB-lite"/>
    </source>
</evidence>
<dbReference type="GO" id="GO:0016301">
    <property type="term" value="F:kinase activity"/>
    <property type="evidence" value="ECO:0007669"/>
    <property type="project" value="UniProtKB-KW"/>
</dbReference>
<keyword evidence="14" id="KW-0808">Transferase</keyword>
<comment type="pathway">
    <text evidence="5">Cofactor biosynthesis; tetrahydrofolate biosynthesis; 7,8-dihydrofolate from 2-amino-4-hydroxy-6-hydroxymethyl-7,8-dihydropteridine diphosphate and 4-aminobenzoate: step 1/2.</text>
</comment>
<dbReference type="PANTHER" id="PTHR20941:SF1">
    <property type="entry name" value="FOLIC ACID SYNTHESIS PROTEIN FOL1"/>
    <property type="match status" value="1"/>
</dbReference>
<dbReference type="Gene3D" id="3.30.1390.20">
    <property type="entry name" value="Ribosomal protein L30, ferredoxin-like fold domain"/>
    <property type="match status" value="1"/>
</dbReference>
<dbReference type="Gene3D" id="3.20.20.20">
    <property type="entry name" value="Dihydropteroate synthase-like"/>
    <property type="match status" value="1"/>
</dbReference>
<dbReference type="GO" id="GO:0030684">
    <property type="term" value="C:preribosome"/>
    <property type="evidence" value="ECO:0007669"/>
    <property type="project" value="UniProtKB-ARBA"/>
</dbReference>
<dbReference type="Pfam" id="PF00809">
    <property type="entry name" value="Pterin_bind"/>
    <property type="match status" value="1"/>
</dbReference>
<dbReference type="InterPro" id="IPR036919">
    <property type="entry name" value="Ribo_uL30_ferredoxin-like_sf"/>
</dbReference>
<dbReference type="InterPro" id="IPR035808">
    <property type="entry name" value="Ribosomal_uL30_euk_arc"/>
</dbReference>
<keyword evidence="18" id="KW-0067">ATP-binding</keyword>
<feature type="compositionally biased region" description="Basic and acidic residues" evidence="28">
    <location>
        <begin position="23"/>
        <end position="32"/>
    </location>
</feature>
<dbReference type="EC" id="2.5.1.15" evidence="11"/>
<dbReference type="NCBIfam" id="TIGR01496">
    <property type="entry name" value="DHPS"/>
    <property type="match status" value="1"/>
</dbReference>
<dbReference type="InterPro" id="IPR000550">
    <property type="entry name" value="Hppk"/>
</dbReference>
<keyword evidence="20" id="KW-0289">Folate biosynthesis</keyword>
<dbReference type="UniPathway" id="UPA00077">
    <property type="reaction ID" value="UER00155"/>
</dbReference>
<dbReference type="GO" id="GO:0005740">
    <property type="term" value="C:mitochondrial envelope"/>
    <property type="evidence" value="ECO:0007669"/>
    <property type="project" value="TreeGrafter"/>
</dbReference>
<dbReference type="PROSITE" id="PS50972">
    <property type="entry name" value="PTERIN_BINDING"/>
    <property type="match status" value="1"/>
</dbReference>
<dbReference type="GO" id="GO:0004150">
    <property type="term" value="F:dihydroneopterin aldolase activity"/>
    <property type="evidence" value="ECO:0007669"/>
    <property type="project" value="UniProtKB-EC"/>
</dbReference>
<dbReference type="SUPFAM" id="SSF55620">
    <property type="entry name" value="Tetrahydrobiopterin biosynthesis enzymes-like"/>
    <property type="match status" value="1"/>
</dbReference>
<comment type="catalytic activity">
    <reaction evidence="1">
        <text>(7,8-dihydropterin-6-yl)methyl diphosphate + 4-aminobenzoate = 7,8-dihydropteroate + diphosphate</text>
        <dbReference type="Rhea" id="RHEA:19949"/>
        <dbReference type="ChEBI" id="CHEBI:17836"/>
        <dbReference type="ChEBI" id="CHEBI:17839"/>
        <dbReference type="ChEBI" id="CHEBI:33019"/>
        <dbReference type="ChEBI" id="CHEBI:72950"/>
        <dbReference type="EC" id="2.5.1.15"/>
    </reaction>
</comment>
<dbReference type="InterPro" id="IPR006390">
    <property type="entry name" value="DHP_synth_dom"/>
</dbReference>
<evidence type="ECO:0000256" key="10">
    <source>
        <dbReference type="ARBA" id="ARBA00009951"/>
    </source>
</evidence>
<proteinExistence type="inferred from homology"/>
<dbReference type="Pfam" id="PF08079">
    <property type="entry name" value="Ribosomal_L30_N"/>
    <property type="match status" value="1"/>
</dbReference>
<sequence>MSTVPTLQKIEQPETILKKRKQDNKAREEKLAKAAEAKKAQKAKRAVIFKRAEQYVKEYRVREAEEVRLKRVARANGDFYVPPQSKVYFAIRLRGVSNIAPKPRKIMQLLRLLKINSGVFIKVNKATEQMLKMVEPYVAYGEPNLKSIRELVYKRGYGKVNKQRVPLQDNAIIEKELGQYDILSIEDCIHEIATAGPHFKQVTNFLWPFHLSSANGGYRQRKLLHFVEGGDVGNREKVSQHKYDSLPALSSAISSAAFSYQGVEALNLRLSKSKGLLKGELSYEENYDNGECVSITKISNIDVDIIIGIHPWERQFKQKVLLDLTIKGNHDYNLLIQRLVEFLEKSDYHVLENLALDAARLAIVDLKLPEVTIKAAKPSALTFADSASVQVTRTSKDFNIIENVTASQATPVVLSFGSNLGNQKLNIQKALNLLESRGVAKVVDTSFLYQTKPMYVIDQPTFLNGVCKISTSLTPHGLLKSIKEIEEDLGRDLGGPVKGPRPIDLDILVFGDQKVNDDVLNIPHIGISERSFVLKPFCDVLPDFIPPGHLLTSTEALQRLNDDSIKMALAVGQKLISLRDKRWVMGILNCTPDSFSDGGLNYTLEDSYKNAVKMIEDGVDFIDVGGMSTRPNAPDVEPEVEIDRVVPIIAKLRKEYPEVIISVDTFRAAVAKAAVEAGADIINDVSGGLADEDMFKTVAELGVPYILMHMRGDSRTMTSLTHYSEGVVEGVKHEMQERLKMALESGIRRWNIIIDPGLGFAKDVDGNLDILRNLDAFGGRSTKQDNKSNGFLTQEAHLELANMPLLIGHSRKKFIGTITDVGTAKDRVAGTAATTMAALSGGADIVRVHDVKETIDVTKMAQAM</sequence>
<dbReference type="GO" id="GO:0003848">
    <property type="term" value="F:2-amino-4-hydroxy-6-hydroxymethyldihydropteridine diphosphokinase activity"/>
    <property type="evidence" value="ECO:0007669"/>
    <property type="project" value="UniProtKB-EC"/>
</dbReference>
<dbReference type="Gene3D" id="1.10.15.30">
    <property type="match status" value="1"/>
</dbReference>
<dbReference type="InterPro" id="IPR016082">
    <property type="entry name" value="Ribosomal_uL30_ferredoxin-like"/>
</dbReference>
<comment type="catalytic activity">
    <reaction evidence="2">
        <text>6-hydroxymethyl-7,8-dihydropterin + ATP = (7,8-dihydropterin-6-yl)methyl diphosphate + AMP + H(+)</text>
        <dbReference type="Rhea" id="RHEA:11412"/>
        <dbReference type="ChEBI" id="CHEBI:15378"/>
        <dbReference type="ChEBI" id="CHEBI:30616"/>
        <dbReference type="ChEBI" id="CHEBI:44841"/>
        <dbReference type="ChEBI" id="CHEBI:72950"/>
        <dbReference type="ChEBI" id="CHEBI:456215"/>
        <dbReference type="EC" id="2.7.6.3"/>
    </reaction>
</comment>
<feature type="domain" description="Pterin-binding" evidence="29">
    <location>
        <begin position="582"/>
        <end position="859"/>
    </location>
</feature>
<keyword evidence="21" id="KW-0689">Ribosomal protein</keyword>
<evidence type="ECO:0000256" key="19">
    <source>
        <dbReference type="ARBA" id="ARBA00022842"/>
    </source>
</evidence>
<evidence type="ECO:0000256" key="7">
    <source>
        <dbReference type="ARBA" id="ARBA00005051"/>
    </source>
</evidence>
<evidence type="ECO:0000256" key="13">
    <source>
        <dbReference type="ARBA" id="ARBA00013253"/>
    </source>
</evidence>
<comment type="similarity">
    <text evidence="25">In the central section; belongs to the HPPK family.</text>
</comment>
<dbReference type="EC" id="4.1.2.25" evidence="12"/>
<comment type="pathway">
    <text evidence="7">Cofactor biosynthesis; tetrahydrofolate biosynthesis; 2-amino-4-hydroxy-6-hydroxymethyl-7,8-dihydropteridine diphosphate from 7,8-dihydroneopterin triphosphate: step 4/4.</text>
</comment>
<dbReference type="PROSITE" id="PS00792">
    <property type="entry name" value="DHPS_1"/>
    <property type="match status" value="1"/>
</dbReference>
<evidence type="ECO:0000256" key="1">
    <source>
        <dbReference type="ARBA" id="ARBA00000012"/>
    </source>
</evidence>
<dbReference type="InterPro" id="IPR005998">
    <property type="entry name" value="Ribosomal_uL30_euk"/>
</dbReference>
<evidence type="ECO:0000256" key="16">
    <source>
        <dbReference type="ARBA" id="ARBA00022741"/>
    </source>
</evidence>
<dbReference type="InterPro" id="IPR006157">
    <property type="entry name" value="FolB_dom"/>
</dbReference>
<comment type="pathway">
    <text evidence="6">Cofactor biosynthesis; tetrahydrofolate biosynthesis; 2-amino-4-hydroxy-6-hydroxymethyl-7,8-dihydropteridine diphosphate from 7,8-dihydroneopterin triphosphate: step 3/4.</text>
</comment>
<name>A0A4T0R5M7_9BASI</name>
<dbReference type="EMBL" id="SPRO01000008">
    <property type="protein sequence ID" value="TIC32464.1"/>
    <property type="molecule type" value="Genomic_DNA"/>
</dbReference>
<dbReference type="InterPro" id="IPR012988">
    <property type="entry name" value="Ribosomal_uL30_N_euk"/>
</dbReference>
<evidence type="ECO:0000256" key="8">
    <source>
        <dbReference type="ARBA" id="ARBA00007594"/>
    </source>
</evidence>
<dbReference type="InterPro" id="IPR000489">
    <property type="entry name" value="Pterin-binding_dom"/>
</dbReference>
<evidence type="ECO:0000259" key="29">
    <source>
        <dbReference type="PROSITE" id="PS50972"/>
    </source>
</evidence>
<dbReference type="PROSITE" id="PS00634">
    <property type="entry name" value="RIBOSOMAL_L30"/>
    <property type="match status" value="1"/>
</dbReference>
<dbReference type="Pfam" id="PF02152">
    <property type="entry name" value="FolB"/>
    <property type="match status" value="1"/>
</dbReference>
<dbReference type="GO" id="GO:0003723">
    <property type="term" value="F:RNA binding"/>
    <property type="evidence" value="ECO:0007669"/>
    <property type="project" value="InterPro"/>
</dbReference>
<dbReference type="NCBIfam" id="TIGR01498">
    <property type="entry name" value="folK"/>
    <property type="match status" value="1"/>
</dbReference>
<dbReference type="SUPFAM" id="SSF51717">
    <property type="entry name" value="Dihydropteroate synthetase-like"/>
    <property type="match status" value="1"/>
</dbReference>
<evidence type="ECO:0000256" key="22">
    <source>
        <dbReference type="ARBA" id="ARBA00023268"/>
    </source>
</evidence>
<comment type="catalytic activity">
    <reaction evidence="3">
        <text>7,8-dihydroneopterin = 6-hydroxymethyl-7,8-dihydropterin + glycolaldehyde</text>
        <dbReference type="Rhea" id="RHEA:10540"/>
        <dbReference type="ChEBI" id="CHEBI:17001"/>
        <dbReference type="ChEBI" id="CHEBI:17071"/>
        <dbReference type="ChEBI" id="CHEBI:44841"/>
        <dbReference type="EC" id="4.1.2.25"/>
    </reaction>
</comment>
<dbReference type="GO" id="GO:0005840">
    <property type="term" value="C:ribosome"/>
    <property type="evidence" value="ECO:0007669"/>
    <property type="project" value="UniProtKB-KW"/>
</dbReference>
<dbReference type="SUPFAM" id="SSF55083">
    <property type="entry name" value="6-hydroxymethyl-7,8-dihydropterin pyrophosphokinase, HPPK"/>
    <property type="match status" value="1"/>
</dbReference>
<evidence type="ECO:0000256" key="5">
    <source>
        <dbReference type="ARBA" id="ARBA00004763"/>
    </source>
</evidence>
<dbReference type="GO" id="GO:0004156">
    <property type="term" value="F:dihydropteroate synthase activity"/>
    <property type="evidence" value="ECO:0007669"/>
    <property type="project" value="UniProtKB-EC"/>
</dbReference>
<dbReference type="CDD" id="cd00739">
    <property type="entry name" value="DHPS"/>
    <property type="match status" value="1"/>
</dbReference>
<comment type="similarity">
    <text evidence="10">In the C-terminal section; belongs to the DHPS family.</text>
</comment>
<organism evidence="30 31">
    <name type="scientific">Wallemia mellicola</name>
    <dbReference type="NCBI Taxonomy" id="1708541"/>
    <lineage>
        <taxon>Eukaryota</taxon>
        <taxon>Fungi</taxon>
        <taxon>Dikarya</taxon>
        <taxon>Basidiomycota</taxon>
        <taxon>Wallemiomycotina</taxon>
        <taxon>Wallemiomycetes</taxon>
        <taxon>Wallemiales</taxon>
        <taxon>Wallemiaceae</taxon>
        <taxon>Wallemia</taxon>
    </lineage>
</organism>
<dbReference type="InterPro" id="IPR011005">
    <property type="entry name" value="Dihydropteroate_synth-like_sf"/>
</dbReference>
<comment type="similarity">
    <text evidence="9">In the N-terminal section; belongs to the DHNA family.</text>
</comment>
<dbReference type="EC" id="2.7.6.3" evidence="13"/>
<dbReference type="PANTHER" id="PTHR20941">
    <property type="entry name" value="FOLATE SYNTHESIS PROTEINS"/>
    <property type="match status" value="1"/>
</dbReference>
<evidence type="ECO:0000256" key="17">
    <source>
        <dbReference type="ARBA" id="ARBA00022777"/>
    </source>
</evidence>
<comment type="caution">
    <text evidence="30">The sequence shown here is derived from an EMBL/GenBank/DDBJ whole genome shotgun (WGS) entry which is preliminary data.</text>
</comment>
<dbReference type="InterPro" id="IPR043133">
    <property type="entry name" value="GTP-CH-I_C/QueF"/>
</dbReference>
<keyword evidence="16" id="KW-0547">Nucleotide-binding</keyword>
<accession>A0A4T0R5M7</accession>
<dbReference type="GO" id="GO:0046654">
    <property type="term" value="P:tetrahydrofolate biosynthetic process"/>
    <property type="evidence" value="ECO:0007669"/>
    <property type="project" value="UniProtKB-UniPathway"/>
</dbReference>
<keyword evidence="19" id="KW-0460">Magnesium</keyword>
<evidence type="ECO:0000256" key="18">
    <source>
        <dbReference type="ARBA" id="ARBA00022840"/>
    </source>
</evidence>
<evidence type="ECO:0000256" key="24">
    <source>
        <dbReference type="ARBA" id="ARBA00058009"/>
    </source>
</evidence>
<dbReference type="Gene3D" id="3.30.1130.10">
    <property type="match status" value="1"/>
</dbReference>
<evidence type="ECO:0000256" key="25">
    <source>
        <dbReference type="ARBA" id="ARBA00061548"/>
    </source>
</evidence>
<gene>
    <name evidence="30" type="ORF">E3Q10_01241</name>
</gene>
<evidence type="ECO:0000313" key="30">
    <source>
        <dbReference type="EMBL" id="TIC32464.1"/>
    </source>
</evidence>
<dbReference type="InterPro" id="IPR035907">
    <property type="entry name" value="Hppk_sf"/>
</dbReference>
<evidence type="ECO:0000256" key="21">
    <source>
        <dbReference type="ARBA" id="ARBA00022980"/>
    </source>
</evidence>
<evidence type="ECO:0000256" key="26">
    <source>
        <dbReference type="ARBA" id="ARBA00067568"/>
    </source>
</evidence>
<dbReference type="InterPro" id="IPR018038">
    <property type="entry name" value="Ribosomal_uL30_CS"/>
</dbReference>
<evidence type="ECO:0000256" key="9">
    <source>
        <dbReference type="ARBA" id="ARBA00009640"/>
    </source>
</evidence>
<evidence type="ECO:0000256" key="3">
    <source>
        <dbReference type="ARBA" id="ARBA00001353"/>
    </source>
</evidence>
<keyword evidence="22" id="KW-0511">Multifunctional enzyme</keyword>
<dbReference type="FunFam" id="1.10.15.30:FF:000001">
    <property type="entry name" value="60S ribosomal protein L7"/>
    <property type="match status" value="1"/>
</dbReference>
<dbReference type="SMART" id="SM00905">
    <property type="entry name" value="FolB"/>
    <property type="match status" value="1"/>
</dbReference>
<evidence type="ECO:0000256" key="20">
    <source>
        <dbReference type="ARBA" id="ARBA00022909"/>
    </source>
</evidence>
<evidence type="ECO:0000256" key="4">
    <source>
        <dbReference type="ARBA" id="ARBA00001946"/>
    </source>
</evidence>
<keyword evidence="23" id="KW-0687">Ribonucleoprotein</keyword>
<comment type="cofactor">
    <cofactor evidence="4">
        <name>Mg(2+)</name>
        <dbReference type="ChEBI" id="CHEBI:18420"/>
    </cofactor>
</comment>
<evidence type="ECO:0000256" key="15">
    <source>
        <dbReference type="ARBA" id="ARBA00022723"/>
    </source>
</evidence>
<evidence type="ECO:0000256" key="12">
    <source>
        <dbReference type="ARBA" id="ARBA00013043"/>
    </source>
</evidence>
<evidence type="ECO:0000256" key="6">
    <source>
        <dbReference type="ARBA" id="ARBA00005013"/>
    </source>
</evidence>
<keyword evidence="15" id="KW-0479">Metal-binding</keyword>
<dbReference type="GO" id="GO:0046656">
    <property type="term" value="P:folic acid biosynthetic process"/>
    <property type="evidence" value="ECO:0007669"/>
    <property type="project" value="UniProtKB-KW"/>
</dbReference>
<dbReference type="Pfam" id="PF00327">
    <property type="entry name" value="Ribosomal_L30"/>
    <property type="match status" value="1"/>
</dbReference>
<dbReference type="NCBIfam" id="TIGR01310">
    <property type="entry name" value="uL30_euk"/>
    <property type="match status" value="1"/>
</dbReference>
<dbReference type="FunFam" id="3.20.20.20:FF:000006">
    <property type="entry name" value="Dihydropteroate synthase"/>
    <property type="match status" value="1"/>
</dbReference>
<protein>
    <recommendedName>
        <fullName evidence="26">Folic acid synthesis protein FOL1</fullName>
        <ecNumber evidence="11">2.5.1.15</ecNumber>
        <ecNumber evidence="13">2.7.6.3</ecNumber>
        <ecNumber evidence="12">4.1.2.25</ecNumber>
    </recommendedName>
    <alternativeName>
        <fullName evidence="27">Folic acid synthesis protein fol1</fullName>
    </alternativeName>
</protein>
<keyword evidence="17" id="KW-0418">Kinase</keyword>
<dbReference type="CDD" id="cd00483">
    <property type="entry name" value="HPPK"/>
    <property type="match status" value="1"/>
</dbReference>
<dbReference type="Pfam" id="PF01288">
    <property type="entry name" value="HPPK"/>
    <property type="match status" value="1"/>
</dbReference>